<feature type="transmembrane region" description="Helical" evidence="2">
    <location>
        <begin position="69"/>
        <end position="89"/>
    </location>
</feature>
<keyword evidence="2" id="KW-0472">Membrane</keyword>
<gene>
    <name evidence="3" type="ORF">H6A20_00775</name>
</gene>
<keyword evidence="2" id="KW-0812">Transmembrane</keyword>
<protein>
    <submittedName>
        <fullName evidence="3">Beta-propeller domain-containing protein</fullName>
    </submittedName>
</protein>
<dbReference type="SUPFAM" id="SSF82171">
    <property type="entry name" value="DPP6 N-terminal domain-like"/>
    <property type="match status" value="1"/>
</dbReference>
<feature type="region of interest" description="Disordered" evidence="1">
    <location>
        <begin position="96"/>
        <end position="123"/>
    </location>
</feature>
<dbReference type="InterPro" id="IPR014441">
    <property type="entry name" value="UCP006425_b-propeller"/>
</dbReference>
<sequence length="650" mass="70821">MEKREQDMLERIRSASDGLQVPEALAPDQIRKKLEEAGAAGKEEETGRTKQDKEGKVRLFLRSARGRQLSVLAAGLALVCLAGAVWTLAGRSGAGSADALPAAGEETARGEGGQAASGSADEEALRTAGSYDEIYAYLEAYQQEQESRDFKVSSRGASAADGGVESAASTAADSASAYAGSYSDTNVRQEGVGEADIVKTDGRWIYTLSDDCEIGIADTEGGLTEAGVICEDRQIREFYVQDDRLMLLASAGEDGSGTALVTYDISDRENPEKIGEVTQSGDYQSSRLVGDHLYVFSLFYADMYAGPEARDSYIPQAGGKLLKESSIWLPDRSDPSQYLVMTSTDIQAPGQLVDSQALFAGYGEVYVSDENIYWYETISRNTGFGWVTDTQIRKVSYQDGQLKVLAKGTVPGYINDSFSIDEYGGNLRVVTTDERDNGLYILGPDLEELGSIENLAKDEQVYSARLMGDTGYFVTFRNTDPLFSVDLSDPEDPQVLGELKIPGFSEYLHPYGDGLLLGIGMDADEETGATGGMKLSMFDVSDPADVQEKDTFVMENVYSGDVLYDYRAALVDPKRNLIGFSAYDGARERYYVFSYDRESGFTCRMEARVSGAGYSAARGLYIGDVLYVVKGNIIEMYRMEDYKKTGDLIL</sequence>
<evidence type="ECO:0000313" key="4">
    <source>
        <dbReference type="Proteomes" id="UP000705508"/>
    </source>
</evidence>
<dbReference type="RefSeq" id="WP_204905246.1">
    <property type="nucleotide sequence ID" value="NZ_JACJKS010000001.1"/>
</dbReference>
<feature type="region of interest" description="Disordered" evidence="1">
    <location>
        <begin position="1"/>
        <end position="53"/>
    </location>
</feature>
<feature type="compositionally biased region" description="Basic and acidic residues" evidence="1">
    <location>
        <begin position="1"/>
        <end position="14"/>
    </location>
</feature>
<reference evidence="3" key="2">
    <citation type="journal article" date="2021" name="Sci. Rep.">
        <title>The distribution of antibiotic resistance genes in chicken gut microbiota commensals.</title>
        <authorList>
            <person name="Juricova H."/>
            <person name="Matiasovicova J."/>
            <person name="Kubasova T."/>
            <person name="Cejkova D."/>
            <person name="Rychlik I."/>
        </authorList>
    </citation>
    <scope>NUCLEOTIDE SEQUENCE</scope>
    <source>
        <strain evidence="3">An582</strain>
    </source>
</reference>
<proteinExistence type="predicted"/>
<evidence type="ECO:0000313" key="3">
    <source>
        <dbReference type="EMBL" id="MBM6947197.1"/>
    </source>
</evidence>
<keyword evidence="2" id="KW-1133">Transmembrane helix</keyword>
<organism evidence="3 4">
    <name type="scientific">Mordavella massiliensis</name>
    <dbReference type="NCBI Taxonomy" id="1871024"/>
    <lineage>
        <taxon>Bacteria</taxon>
        <taxon>Bacillati</taxon>
        <taxon>Bacillota</taxon>
        <taxon>Clostridia</taxon>
        <taxon>Eubacteriales</taxon>
        <taxon>Clostridiaceae</taxon>
        <taxon>Mordavella</taxon>
    </lineage>
</organism>
<reference evidence="3" key="1">
    <citation type="submission" date="2020-08" db="EMBL/GenBank/DDBJ databases">
        <authorList>
            <person name="Cejkova D."/>
            <person name="Kubasova T."/>
            <person name="Jahodarova E."/>
            <person name="Rychlik I."/>
        </authorList>
    </citation>
    <scope>NUCLEOTIDE SEQUENCE</scope>
    <source>
        <strain evidence="3">An582</strain>
    </source>
</reference>
<comment type="caution">
    <text evidence="3">The sequence shown here is derived from an EMBL/GenBank/DDBJ whole genome shotgun (WGS) entry which is preliminary data.</text>
</comment>
<name>A0A939BEK5_9CLOT</name>
<dbReference type="Proteomes" id="UP000705508">
    <property type="component" value="Unassembled WGS sequence"/>
</dbReference>
<dbReference type="InterPro" id="IPR019198">
    <property type="entry name" value="Beta_propeller_containing"/>
</dbReference>
<dbReference type="EMBL" id="JACJKS010000001">
    <property type="protein sequence ID" value="MBM6947197.1"/>
    <property type="molecule type" value="Genomic_DNA"/>
</dbReference>
<evidence type="ECO:0000256" key="2">
    <source>
        <dbReference type="SAM" id="Phobius"/>
    </source>
</evidence>
<dbReference type="Pfam" id="PF09826">
    <property type="entry name" value="Beta_propel"/>
    <property type="match status" value="1"/>
</dbReference>
<dbReference type="AlphaFoldDB" id="A0A939BEK5"/>
<accession>A0A939BEK5</accession>
<dbReference type="PIRSF" id="PIRSF006425">
    <property type="entry name" value="UCP006425_WD40"/>
    <property type="match status" value="1"/>
</dbReference>
<evidence type="ECO:0000256" key="1">
    <source>
        <dbReference type="SAM" id="MobiDB-lite"/>
    </source>
</evidence>
<feature type="compositionally biased region" description="Basic and acidic residues" evidence="1">
    <location>
        <begin position="29"/>
        <end position="53"/>
    </location>
</feature>